<dbReference type="GO" id="GO:0006631">
    <property type="term" value="P:fatty acid metabolic process"/>
    <property type="evidence" value="ECO:0007669"/>
    <property type="project" value="TreeGrafter"/>
</dbReference>
<dbReference type="EMBL" id="LAZR01001034">
    <property type="protein sequence ID" value="KKN52089.1"/>
    <property type="molecule type" value="Genomic_DNA"/>
</dbReference>
<gene>
    <name evidence="5" type="ORF">LCGC14_0616080</name>
</gene>
<evidence type="ECO:0000256" key="1">
    <source>
        <dbReference type="ARBA" id="ARBA00006432"/>
    </source>
</evidence>
<evidence type="ECO:0008006" key="6">
    <source>
        <dbReference type="Google" id="ProtNLM"/>
    </source>
</evidence>
<organism evidence="5">
    <name type="scientific">marine sediment metagenome</name>
    <dbReference type="NCBI Taxonomy" id="412755"/>
    <lineage>
        <taxon>unclassified sequences</taxon>
        <taxon>metagenomes</taxon>
        <taxon>ecological metagenomes</taxon>
    </lineage>
</organism>
<dbReference type="PROSITE" id="PS00455">
    <property type="entry name" value="AMP_BINDING"/>
    <property type="match status" value="1"/>
</dbReference>
<dbReference type="PANTHER" id="PTHR43201:SF5">
    <property type="entry name" value="MEDIUM-CHAIN ACYL-COA LIGASE ACSF2, MITOCHONDRIAL"/>
    <property type="match status" value="1"/>
</dbReference>
<evidence type="ECO:0000256" key="2">
    <source>
        <dbReference type="ARBA" id="ARBA00022598"/>
    </source>
</evidence>
<dbReference type="Gene3D" id="3.40.50.980">
    <property type="match status" value="2"/>
</dbReference>
<proteinExistence type="inferred from homology"/>
<dbReference type="InterPro" id="IPR025110">
    <property type="entry name" value="AMP-bd_C"/>
</dbReference>
<reference evidence="5" key="1">
    <citation type="journal article" date="2015" name="Nature">
        <title>Complex archaea that bridge the gap between prokaryotes and eukaryotes.</title>
        <authorList>
            <person name="Spang A."/>
            <person name="Saw J.H."/>
            <person name="Jorgensen S.L."/>
            <person name="Zaremba-Niedzwiedzka K."/>
            <person name="Martijn J."/>
            <person name="Lind A.E."/>
            <person name="van Eijk R."/>
            <person name="Schleper C."/>
            <person name="Guy L."/>
            <person name="Ettema T.J."/>
        </authorList>
    </citation>
    <scope>NUCLEOTIDE SEQUENCE</scope>
</reference>
<accession>A0A0F9RB12</accession>
<name>A0A0F9RB12_9ZZZZ</name>
<dbReference type="Gene3D" id="2.30.38.10">
    <property type="entry name" value="Luciferase, Domain 3"/>
    <property type="match status" value="1"/>
</dbReference>
<evidence type="ECO:0000313" key="5">
    <source>
        <dbReference type="EMBL" id="KKN52089.1"/>
    </source>
</evidence>
<dbReference type="PANTHER" id="PTHR43201">
    <property type="entry name" value="ACYL-COA SYNTHETASE"/>
    <property type="match status" value="1"/>
</dbReference>
<feature type="domain" description="AMP-binding enzyme C-terminal" evidence="4">
    <location>
        <begin position="446"/>
        <end position="521"/>
    </location>
</feature>
<dbReference type="InterPro" id="IPR020845">
    <property type="entry name" value="AMP-binding_CS"/>
</dbReference>
<dbReference type="Pfam" id="PF13193">
    <property type="entry name" value="AMP-binding_C"/>
    <property type="match status" value="1"/>
</dbReference>
<protein>
    <recommendedName>
        <fullName evidence="6">AMP-dependent synthetase/ligase domain-containing protein</fullName>
    </recommendedName>
</protein>
<dbReference type="Pfam" id="PF00501">
    <property type="entry name" value="AMP-binding"/>
    <property type="match status" value="1"/>
</dbReference>
<dbReference type="Gene3D" id="3.30.300.30">
    <property type="match status" value="1"/>
</dbReference>
<dbReference type="GO" id="GO:0031956">
    <property type="term" value="F:medium-chain fatty acid-CoA ligase activity"/>
    <property type="evidence" value="ECO:0007669"/>
    <property type="project" value="TreeGrafter"/>
</dbReference>
<evidence type="ECO:0000259" key="4">
    <source>
        <dbReference type="Pfam" id="PF13193"/>
    </source>
</evidence>
<dbReference type="InterPro" id="IPR000873">
    <property type="entry name" value="AMP-dep_synth/lig_dom"/>
</dbReference>
<sequence>MGYANKVLEKLVQNFGDLEIVKHGNKTYTFNKLNNRANQIARVFLDLGVKKGDKYGILLYNSPEYLEIIFGLQKIKVIPVPINVRYGSTEFKYIYENADIKGIFIDNDFVEITKRVIEEQKFEKIEHIFVLNGPIDKNYSGMINYEKIIQDKDTTNLEIQVDDDEIGLLLYTGGTTGLPKGAMLTHANLYNATYLTPTHGMKLIKKKKIPAKALIPPSGMKMKFLIPTPIFHVSGLMPVLTNLGMRHLMIFPVNKSFSPKEICQIIQNEKITTVFMVPTMYRLWLTYSDIDKYDFSSLTMITSGGAKMPKEMKIQILEKFPNKVLVDGYGSTETIGTSTIAFMIHDDIPKIKKGYIGQIVTGIKMRVINEEGENVPVGEVGEMIYKGKSIMKGYYKDDIKTKEVFNDEGWLHSGDLCKMDNDGNVYYMGRTSDLIISGGEKIFPGEIEDILRTHPKINNVAIIGKKDDIWGQIVVAFIKLEPAEKMSSTEVTDFCTSKIASFKKPRIIKFVNSLPLTKTGKLNQIEIKKQAENLT</sequence>
<feature type="domain" description="AMP-dependent synthetase/ligase" evidence="3">
    <location>
        <begin position="10"/>
        <end position="395"/>
    </location>
</feature>
<comment type="caution">
    <text evidence="5">The sequence shown here is derived from an EMBL/GenBank/DDBJ whole genome shotgun (WGS) entry which is preliminary data.</text>
</comment>
<keyword evidence="2" id="KW-0436">Ligase</keyword>
<dbReference type="SUPFAM" id="SSF56801">
    <property type="entry name" value="Acetyl-CoA synthetase-like"/>
    <property type="match status" value="1"/>
</dbReference>
<evidence type="ECO:0000259" key="3">
    <source>
        <dbReference type="Pfam" id="PF00501"/>
    </source>
</evidence>
<dbReference type="InterPro" id="IPR045851">
    <property type="entry name" value="AMP-bd_C_sf"/>
</dbReference>
<dbReference type="AlphaFoldDB" id="A0A0F9RB12"/>
<comment type="similarity">
    <text evidence="1">Belongs to the ATP-dependent AMP-binding enzyme family.</text>
</comment>